<dbReference type="Proteomes" id="UP000521872">
    <property type="component" value="Unassembled WGS sequence"/>
</dbReference>
<sequence length="322" mass="36190">MAEFGIGTSRPASTMSVLYSASRPLRRTVLTNQGSRLCFRKSLHASSIIYNEAKSSEESNSPPAPENDTLPLLNRPLGVRKRPTTDIKPTVERIKDFMNHDALMAQRRHLIKEAGKGYFHDLNMTRKNGGKTWIAPKVLIREDKSLYLPNISGTSLEDGEKKDTTTMCFGKISILAMIGTQISEAHVKSFTYAAHPRFSSNPLYQFVQINLQENLLKSLLVKVYSRSLRGVVPRELRPTYLISNQNMEYLRDPLGMTNSKVGYVFLIDENLKIRWAGSGDATLEEAQSLESRTAVLLKRLEEKKEKEKLARSEEEATGAAQA</sequence>
<dbReference type="PANTHER" id="PTHR28106:SF1">
    <property type="entry name" value="MITOCHONDRIAL ATPASE COMPLEX SUBUNIT ATP10"/>
    <property type="match status" value="1"/>
</dbReference>
<organism evidence="3 4">
    <name type="scientific">Agrocybe pediades</name>
    <dbReference type="NCBI Taxonomy" id="84607"/>
    <lineage>
        <taxon>Eukaryota</taxon>
        <taxon>Fungi</taxon>
        <taxon>Dikarya</taxon>
        <taxon>Basidiomycota</taxon>
        <taxon>Agaricomycotina</taxon>
        <taxon>Agaricomycetes</taxon>
        <taxon>Agaricomycetidae</taxon>
        <taxon>Agaricales</taxon>
        <taxon>Agaricineae</taxon>
        <taxon>Strophariaceae</taxon>
        <taxon>Agrocybe</taxon>
    </lineage>
</organism>
<comment type="caution">
    <text evidence="3">The sequence shown here is derived from an EMBL/GenBank/DDBJ whole genome shotgun (WGS) entry which is preliminary data.</text>
</comment>
<evidence type="ECO:0008006" key="5">
    <source>
        <dbReference type="Google" id="ProtNLM"/>
    </source>
</evidence>
<reference evidence="3 4" key="1">
    <citation type="submission" date="2019-12" db="EMBL/GenBank/DDBJ databases">
        <authorList>
            <person name="Floudas D."/>
            <person name="Bentzer J."/>
            <person name="Ahren D."/>
            <person name="Johansson T."/>
            <person name="Persson P."/>
            <person name="Tunlid A."/>
        </authorList>
    </citation>
    <scope>NUCLEOTIDE SEQUENCE [LARGE SCALE GENOMIC DNA]</scope>
    <source>
        <strain evidence="3 4">CBS 102.39</strain>
    </source>
</reference>
<accession>A0A8H4QVC7</accession>
<dbReference type="AlphaFoldDB" id="A0A8H4QVC7"/>
<evidence type="ECO:0000313" key="3">
    <source>
        <dbReference type="EMBL" id="KAF4618184.1"/>
    </source>
</evidence>
<dbReference type="PANTHER" id="PTHR28106">
    <property type="entry name" value="MITOCHONDRIAL ATPASE COMPLEX SUBUNIT ATP10"/>
    <property type="match status" value="1"/>
</dbReference>
<dbReference type="EMBL" id="JAACJL010000018">
    <property type="protein sequence ID" value="KAF4618184.1"/>
    <property type="molecule type" value="Genomic_DNA"/>
</dbReference>
<evidence type="ECO:0000256" key="1">
    <source>
        <dbReference type="SAM" id="Coils"/>
    </source>
</evidence>
<feature type="coiled-coil region" evidence="1">
    <location>
        <begin position="286"/>
        <end position="317"/>
    </location>
</feature>
<dbReference type="GO" id="GO:0033615">
    <property type="term" value="P:mitochondrial proton-transporting ATP synthase complex assembly"/>
    <property type="evidence" value="ECO:0007669"/>
    <property type="project" value="TreeGrafter"/>
</dbReference>
<evidence type="ECO:0000256" key="2">
    <source>
        <dbReference type="SAM" id="MobiDB-lite"/>
    </source>
</evidence>
<gene>
    <name evidence="3" type="ORF">D9613_011513</name>
</gene>
<dbReference type="GO" id="GO:0005743">
    <property type="term" value="C:mitochondrial inner membrane"/>
    <property type="evidence" value="ECO:0007669"/>
    <property type="project" value="TreeGrafter"/>
</dbReference>
<feature type="region of interest" description="Disordered" evidence="2">
    <location>
        <begin position="53"/>
        <end position="83"/>
    </location>
</feature>
<evidence type="ECO:0000313" key="4">
    <source>
        <dbReference type="Proteomes" id="UP000521872"/>
    </source>
</evidence>
<proteinExistence type="predicted"/>
<keyword evidence="1" id="KW-0175">Coiled coil</keyword>
<protein>
    <recommendedName>
        <fullName evidence="5">Mitochondrial ATPase complex subunit ATP10</fullName>
    </recommendedName>
</protein>
<dbReference type="InterPro" id="IPR007849">
    <property type="entry name" value="ATP10"/>
</dbReference>
<keyword evidence="4" id="KW-1185">Reference proteome</keyword>
<dbReference type="Pfam" id="PF05176">
    <property type="entry name" value="ATP-synt_10"/>
    <property type="match status" value="1"/>
</dbReference>
<name>A0A8H4QVC7_9AGAR</name>